<keyword evidence="11 16" id="KW-0067">ATP-binding</keyword>
<dbReference type="UniPathway" id="UPA00241">
    <property type="reaction ID" value="UER00352"/>
</dbReference>
<dbReference type="HAMAP" id="MF_01274">
    <property type="entry name" value="Pantothen_kinase_3"/>
    <property type="match status" value="1"/>
</dbReference>
<dbReference type="GO" id="GO:0015937">
    <property type="term" value="P:coenzyme A biosynthetic process"/>
    <property type="evidence" value="ECO:0007669"/>
    <property type="project" value="UniProtKB-UniRule"/>
</dbReference>
<feature type="binding site" evidence="16">
    <location>
        <position position="101"/>
    </location>
    <ligand>
        <name>substrate</name>
    </ligand>
</feature>
<dbReference type="NCBIfam" id="TIGR00671">
    <property type="entry name" value="baf"/>
    <property type="match status" value="1"/>
</dbReference>
<keyword evidence="13 16" id="KW-0173">Coenzyme A biosynthesis</keyword>
<keyword evidence="9 16" id="KW-0547">Nucleotide-binding</keyword>
<comment type="cofactor">
    <cofactor evidence="16">
        <name>NH4(+)</name>
        <dbReference type="ChEBI" id="CHEBI:28938"/>
    </cofactor>
    <cofactor evidence="16">
        <name>K(+)</name>
        <dbReference type="ChEBI" id="CHEBI:29103"/>
    </cofactor>
    <text evidence="16">A monovalent cation. Ammonium or potassium.</text>
</comment>
<reference evidence="17 18" key="1">
    <citation type="journal article" date="2018" name="Nat. Biotechnol.">
        <title>A standardized bacterial taxonomy based on genome phylogeny substantially revises the tree of life.</title>
        <authorList>
            <person name="Parks D.H."/>
            <person name="Chuvochina M."/>
            <person name="Waite D.W."/>
            <person name="Rinke C."/>
            <person name="Skarshewski A."/>
            <person name="Chaumeil P.A."/>
            <person name="Hugenholtz P."/>
        </authorList>
    </citation>
    <scope>NUCLEOTIDE SEQUENCE [LARGE SCALE GENOMIC DNA]</scope>
    <source>
        <strain evidence="17">UBA9958</strain>
    </source>
</reference>
<evidence type="ECO:0000256" key="4">
    <source>
        <dbReference type="ARBA" id="ARBA00005225"/>
    </source>
</evidence>
<keyword evidence="8 16" id="KW-0808">Transferase</keyword>
<dbReference type="PANTHER" id="PTHR34265:SF1">
    <property type="entry name" value="TYPE III PANTOTHENATE KINASE"/>
    <property type="match status" value="1"/>
</dbReference>
<comment type="function">
    <text evidence="16">Catalyzes the phosphorylation of pantothenate (Pan), the first step in CoA biosynthesis.</text>
</comment>
<evidence type="ECO:0000256" key="9">
    <source>
        <dbReference type="ARBA" id="ARBA00022741"/>
    </source>
</evidence>
<feature type="binding site" evidence="16">
    <location>
        <begin position="17"/>
        <end position="24"/>
    </location>
    <ligand>
        <name>ATP</name>
        <dbReference type="ChEBI" id="CHEBI:30616"/>
    </ligand>
</feature>
<name>A0A351R999_9PROT</name>
<dbReference type="AlphaFoldDB" id="A0A351R999"/>
<evidence type="ECO:0000256" key="3">
    <source>
        <dbReference type="ARBA" id="ARBA00004496"/>
    </source>
</evidence>
<comment type="subunit">
    <text evidence="5 16">Homodimer.</text>
</comment>
<gene>
    <name evidence="16" type="primary">coaX</name>
    <name evidence="17" type="ORF">DCW48_02880</name>
</gene>
<evidence type="ECO:0000313" key="17">
    <source>
        <dbReference type="EMBL" id="HBA08620.1"/>
    </source>
</evidence>
<evidence type="ECO:0000256" key="6">
    <source>
        <dbReference type="ARBA" id="ARBA00012102"/>
    </source>
</evidence>
<dbReference type="InterPro" id="IPR004619">
    <property type="entry name" value="Type_III_PanK"/>
</dbReference>
<comment type="cofactor">
    <cofactor evidence="2">
        <name>K(+)</name>
        <dbReference type="ChEBI" id="CHEBI:29103"/>
    </cofactor>
</comment>
<keyword evidence="12 16" id="KW-0630">Potassium</keyword>
<feature type="binding site" evidence="16">
    <location>
        <position position="198"/>
    </location>
    <ligand>
        <name>substrate</name>
    </ligand>
</feature>
<protein>
    <recommendedName>
        <fullName evidence="15 16">Type III pantothenate kinase</fullName>
        <ecNumber evidence="6 16">2.7.1.33</ecNumber>
    </recommendedName>
    <alternativeName>
        <fullName evidence="16">PanK-III</fullName>
    </alternativeName>
    <alternativeName>
        <fullName evidence="16">Pantothenic acid kinase</fullName>
    </alternativeName>
</protein>
<accession>A0A351R999</accession>
<evidence type="ECO:0000256" key="8">
    <source>
        <dbReference type="ARBA" id="ARBA00022679"/>
    </source>
</evidence>
<keyword evidence="7 16" id="KW-0963">Cytoplasm</keyword>
<evidence type="ECO:0000256" key="11">
    <source>
        <dbReference type="ARBA" id="ARBA00022840"/>
    </source>
</evidence>
<evidence type="ECO:0000256" key="1">
    <source>
        <dbReference type="ARBA" id="ARBA00001206"/>
    </source>
</evidence>
<comment type="pathway">
    <text evidence="4 16">Cofactor biosynthesis; coenzyme A biosynthesis; CoA from (R)-pantothenate: step 1/5.</text>
</comment>
<comment type="caution">
    <text evidence="16">Lacks conserved residue(s) required for the propagation of feature annotation.</text>
</comment>
<comment type="subcellular location">
    <subcellularLocation>
        <location evidence="3 16">Cytoplasm</location>
    </subcellularLocation>
</comment>
<dbReference type="Pfam" id="PF03309">
    <property type="entry name" value="Pan_kinase"/>
    <property type="match status" value="1"/>
</dbReference>
<evidence type="ECO:0000256" key="2">
    <source>
        <dbReference type="ARBA" id="ARBA00001958"/>
    </source>
</evidence>
<dbReference type="CDD" id="cd24015">
    <property type="entry name" value="ASKHA_NBD_PanK-III"/>
    <property type="match status" value="1"/>
</dbReference>
<dbReference type="GO" id="GO:0005524">
    <property type="term" value="F:ATP binding"/>
    <property type="evidence" value="ECO:0007669"/>
    <property type="project" value="UniProtKB-UniRule"/>
</dbReference>
<dbReference type="InterPro" id="IPR043129">
    <property type="entry name" value="ATPase_NBD"/>
</dbReference>
<keyword evidence="10 16" id="KW-0418">Kinase</keyword>
<evidence type="ECO:0000256" key="15">
    <source>
        <dbReference type="ARBA" id="ARBA00040883"/>
    </source>
</evidence>
<dbReference type="SUPFAM" id="SSF53067">
    <property type="entry name" value="Actin-like ATPase domain"/>
    <property type="match status" value="2"/>
</dbReference>
<feature type="binding site" evidence="16">
    <location>
        <position position="133"/>
    </location>
    <ligand>
        <name>ATP</name>
        <dbReference type="ChEBI" id="CHEBI:30616"/>
    </ligand>
</feature>
<organism evidence="17 18">
    <name type="scientific">Methylotenera mobilis</name>
    <dbReference type="NCBI Taxonomy" id="359408"/>
    <lineage>
        <taxon>Bacteria</taxon>
        <taxon>Pseudomonadati</taxon>
        <taxon>Pseudomonadota</taxon>
        <taxon>Betaproteobacteria</taxon>
        <taxon>Nitrosomonadales</taxon>
        <taxon>Methylophilaceae</taxon>
        <taxon>Methylotenera</taxon>
    </lineage>
</organism>
<sequence length="289" mass="31054">MWHIVASACVKMVLTIDAGNTKTKWALFDEDRKIIHQGACFNAQILTASILPDSLTCDQIVISNVAGEAHAERLQQRISTYPATTFWLTASKQLGHVINNYNTPKLLGSDRWAGLIAAWYMQHETCVVVNAGTATTIDAVVSTEMNGETFGVFIGGMILPGIDLMQQGLGAATAQLPTSIVDAKTHPQVMISPFATSTANAIYSGAVNATIGAIKQMTQSLEKEYLHTPKLIISGGNAMVLQQNLADENSTDVAIPQKEKTVTIVDNLVLQGLYLLTIPAIQQTTQSAL</sequence>
<evidence type="ECO:0000256" key="7">
    <source>
        <dbReference type="ARBA" id="ARBA00022490"/>
    </source>
</evidence>
<evidence type="ECO:0000313" key="18">
    <source>
        <dbReference type="Proteomes" id="UP000264313"/>
    </source>
</evidence>
<evidence type="ECO:0000256" key="13">
    <source>
        <dbReference type="ARBA" id="ARBA00022993"/>
    </source>
</evidence>
<evidence type="ECO:0000256" key="16">
    <source>
        <dbReference type="HAMAP-Rule" id="MF_01274"/>
    </source>
</evidence>
<dbReference type="GO" id="GO:0004594">
    <property type="term" value="F:pantothenate kinase activity"/>
    <property type="evidence" value="ECO:0007669"/>
    <property type="project" value="UniProtKB-UniRule"/>
</dbReference>
<dbReference type="Proteomes" id="UP000264313">
    <property type="component" value="Unassembled WGS sequence"/>
</dbReference>
<dbReference type="PANTHER" id="PTHR34265">
    <property type="entry name" value="TYPE III PANTOTHENATE KINASE"/>
    <property type="match status" value="1"/>
</dbReference>
<evidence type="ECO:0000256" key="12">
    <source>
        <dbReference type="ARBA" id="ARBA00022958"/>
    </source>
</evidence>
<dbReference type="EC" id="2.7.1.33" evidence="6 16"/>
<evidence type="ECO:0000256" key="5">
    <source>
        <dbReference type="ARBA" id="ARBA00011738"/>
    </source>
</evidence>
<evidence type="ECO:0000256" key="10">
    <source>
        <dbReference type="ARBA" id="ARBA00022777"/>
    </source>
</evidence>
<dbReference type="GO" id="GO:0005737">
    <property type="term" value="C:cytoplasm"/>
    <property type="evidence" value="ECO:0007669"/>
    <property type="project" value="UniProtKB-SubCell"/>
</dbReference>
<evidence type="ECO:0000256" key="14">
    <source>
        <dbReference type="ARBA" id="ARBA00038036"/>
    </source>
</evidence>
<dbReference type="STRING" id="1132855.GCA_000384255_02198"/>
<comment type="caution">
    <text evidence="17">The sequence shown here is derived from an EMBL/GenBank/DDBJ whole genome shotgun (WGS) entry which is preliminary data.</text>
</comment>
<dbReference type="Gene3D" id="3.30.420.40">
    <property type="match status" value="2"/>
</dbReference>
<comment type="catalytic activity">
    <reaction evidence="1 16">
        <text>(R)-pantothenate + ATP = (R)-4'-phosphopantothenate + ADP + H(+)</text>
        <dbReference type="Rhea" id="RHEA:16373"/>
        <dbReference type="ChEBI" id="CHEBI:10986"/>
        <dbReference type="ChEBI" id="CHEBI:15378"/>
        <dbReference type="ChEBI" id="CHEBI:29032"/>
        <dbReference type="ChEBI" id="CHEBI:30616"/>
        <dbReference type="ChEBI" id="CHEBI:456216"/>
        <dbReference type="EC" id="2.7.1.33"/>
    </reaction>
</comment>
<dbReference type="EMBL" id="DNAA01000067">
    <property type="protein sequence ID" value="HBA08620.1"/>
    <property type="molecule type" value="Genomic_DNA"/>
</dbReference>
<feature type="binding site" evidence="16">
    <location>
        <begin position="108"/>
        <end position="111"/>
    </location>
    <ligand>
        <name>substrate</name>
    </ligand>
</feature>
<feature type="active site" description="Proton acceptor" evidence="16">
    <location>
        <position position="110"/>
    </location>
</feature>
<proteinExistence type="inferred from homology"/>
<comment type="similarity">
    <text evidence="14 16">Belongs to the type III pantothenate kinase family.</text>
</comment>